<dbReference type="GO" id="GO:0019901">
    <property type="term" value="F:protein kinase binding"/>
    <property type="evidence" value="ECO:0007669"/>
    <property type="project" value="InterPro"/>
</dbReference>
<dbReference type="InterPro" id="IPR013922">
    <property type="entry name" value="Cyclin_PHO80-like"/>
</dbReference>
<dbReference type="AlphaFoldDB" id="A0A8X7NGZ3"/>
<dbReference type="EMBL" id="LWDG02000010">
    <property type="protein sequence ID" value="KAE8271776.1"/>
    <property type="molecule type" value="Genomic_DNA"/>
</dbReference>
<reference evidence="2" key="2">
    <citation type="journal article" date="2019" name="IMA Fungus">
        <title>Genome sequencing and comparison of five Tilletia species to identify candidate genes for the detection of regulated species infecting wheat.</title>
        <authorList>
            <person name="Nguyen H.D.T."/>
            <person name="Sultana T."/>
            <person name="Kesanakurti P."/>
            <person name="Hambleton S."/>
        </authorList>
    </citation>
    <scope>NUCLEOTIDE SEQUENCE</scope>
    <source>
        <strain evidence="2">DAOMC 236422</strain>
    </source>
</reference>
<dbReference type="PANTHER" id="PTHR15615:SF94">
    <property type="entry name" value="PHO85 CYCLIN-6-RELATED"/>
    <property type="match status" value="1"/>
</dbReference>
<sequence length="518" mass="55688">MHVAKFPFLTKILRPNRAPVLHDLDSITQAQQHTLTRHLSLIPVLASKAHPAPCPTHPTTLSPDPGKPVPHMDLATYPSTELLRILAMLLQQIASANDDRRPRAGAASSSTSSTSGGGSTSHSGGAGAGAAIAGSSGAGSGSGDSSSRRQQHNNTHAHCKDTHALNPSDSTHPNHTHNSSPAGLSPQPRVHRTESGASVPASGNRSRSGSMRAGQEGLHGGEGSRNKITAAAQAALMTPSSTLCFHARNVPTINIESYLLRILKYCPTTNEVFLSLLVYFDRMSRMGSGAGPGEDNHAAPAGLAAGLPASRTREISASLADTGVDGQEVANREPRPGMRGFAIDSFNVHRLIIAGLTVSSKFFSDVFYTNSRYAKVGGLPVHELNQLELQFLLLNDFRMVIPLPELQRYADQLLIYGKGQQQIKSVARPIGNHSSSNESQERQRSQGSRSRDRQEQQRQEQQQQQQQQQQLQQQQQQQLQQHRHQLPPTPPPSQPPSQSQAPQSKPPPQASQASAVSQ</sequence>
<protein>
    <recommendedName>
        <fullName evidence="4">Cyclin-domain-containing protein</fullName>
    </recommendedName>
</protein>
<feature type="compositionally biased region" description="Low complexity" evidence="1">
    <location>
        <begin position="104"/>
        <end position="114"/>
    </location>
</feature>
<feature type="compositionally biased region" description="Gly residues" evidence="1">
    <location>
        <begin position="115"/>
        <end position="128"/>
    </location>
</feature>
<dbReference type="GO" id="GO:0016538">
    <property type="term" value="F:cyclin-dependent protein serine/threonine kinase regulator activity"/>
    <property type="evidence" value="ECO:0007669"/>
    <property type="project" value="TreeGrafter"/>
</dbReference>
<keyword evidence="3" id="KW-1185">Reference proteome</keyword>
<dbReference type="Gene3D" id="1.10.472.10">
    <property type="entry name" value="Cyclin-like"/>
    <property type="match status" value="1"/>
</dbReference>
<feature type="compositionally biased region" description="Polar residues" evidence="1">
    <location>
        <begin position="165"/>
        <end position="182"/>
    </location>
</feature>
<evidence type="ECO:0000313" key="3">
    <source>
        <dbReference type="Proteomes" id="UP000078113"/>
    </source>
</evidence>
<feature type="compositionally biased region" description="Basic and acidic residues" evidence="1">
    <location>
        <begin position="439"/>
        <end position="458"/>
    </location>
</feature>
<gene>
    <name evidence="2" type="ORF">A4X09_0g533</name>
</gene>
<feature type="compositionally biased region" description="Low complexity" evidence="1">
    <location>
        <begin position="459"/>
        <end position="480"/>
    </location>
</feature>
<feature type="region of interest" description="Disordered" evidence="1">
    <location>
        <begin position="98"/>
        <end position="224"/>
    </location>
</feature>
<feature type="region of interest" description="Disordered" evidence="1">
    <location>
        <begin position="425"/>
        <end position="518"/>
    </location>
</feature>
<evidence type="ECO:0000313" key="2">
    <source>
        <dbReference type="EMBL" id="KAE8271776.1"/>
    </source>
</evidence>
<evidence type="ECO:0008006" key="4">
    <source>
        <dbReference type="Google" id="ProtNLM"/>
    </source>
</evidence>
<reference evidence="2" key="1">
    <citation type="submission" date="2016-04" db="EMBL/GenBank/DDBJ databases">
        <authorList>
            <person name="Nguyen H.D."/>
            <person name="Samba Siva P."/>
            <person name="Cullis J."/>
            <person name="Levesque C.A."/>
            <person name="Hambleton S."/>
        </authorList>
    </citation>
    <scope>NUCLEOTIDE SEQUENCE</scope>
    <source>
        <strain evidence="2">DAOMC 236422</strain>
    </source>
</reference>
<accession>A0A8X7NGZ3</accession>
<dbReference type="CDD" id="cd20558">
    <property type="entry name" value="CYCLIN_ScPCL7-like"/>
    <property type="match status" value="1"/>
</dbReference>
<feature type="region of interest" description="Disordered" evidence="1">
    <location>
        <begin position="50"/>
        <end position="69"/>
    </location>
</feature>
<dbReference type="PANTHER" id="PTHR15615">
    <property type="match status" value="1"/>
</dbReference>
<dbReference type="Pfam" id="PF08613">
    <property type="entry name" value="Cyclin"/>
    <property type="match status" value="2"/>
</dbReference>
<evidence type="ECO:0000256" key="1">
    <source>
        <dbReference type="SAM" id="MobiDB-lite"/>
    </source>
</evidence>
<dbReference type="Proteomes" id="UP000078113">
    <property type="component" value="Unassembled WGS sequence"/>
</dbReference>
<dbReference type="GO" id="GO:0000307">
    <property type="term" value="C:cyclin-dependent protein kinase holoenzyme complex"/>
    <property type="evidence" value="ECO:0007669"/>
    <property type="project" value="TreeGrafter"/>
</dbReference>
<name>A0A8X7NGZ3_9BASI</name>
<comment type="caution">
    <text evidence="2">The sequence shown here is derived from an EMBL/GenBank/DDBJ whole genome shotgun (WGS) entry which is preliminary data.</text>
</comment>
<organism evidence="2 3">
    <name type="scientific">Tilletia walkeri</name>
    <dbReference type="NCBI Taxonomy" id="117179"/>
    <lineage>
        <taxon>Eukaryota</taxon>
        <taxon>Fungi</taxon>
        <taxon>Dikarya</taxon>
        <taxon>Basidiomycota</taxon>
        <taxon>Ustilaginomycotina</taxon>
        <taxon>Exobasidiomycetes</taxon>
        <taxon>Tilletiales</taxon>
        <taxon>Tilletiaceae</taxon>
        <taxon>Tilletia</taxon>
    </lineage>
</organism>
<dbReference type="GO" id="GO:0005634">
    <property type="term" value="C:nucleus"/>
    <property type="evidence" value="ECO:0007669"/>
    <property type="project" value="TreeGrafter"/>
</dbReference>
<proteinExistence type="predicted"/>